<organism evidence="1">
    <name type="scientific">Cacopsylla melanoneura</name>
    <dbReference type="NCBI Taxonomy" id="428564"/>
    <lineage>
        <taxon>Eukaryota</taxon>
        <taxon>Metazoa</taxon>
        <taxon>Ecdysozoa</taxon>
        <taxon>Arthropoda</taxon>
        <taxon>Hexapoda</taxon>
        <taxon>Insecta</taxon>
        <taxon>Pterygota</taxon>
        <taxon>Neoptera</taxon>
        <taxon>Paraneoptera</taxon>
        <taxon>Hemiptera</taxon>
        <taxon>Sternorrhyncha</taxon>
        <taxon>Psylloidea</taxon>
        <taxon>Psyllidae</taxon>
        <taxon>Psyllinae</taxon>
        <taxon>Cacopsylla</taxon>
    </lineage>
</organism>
<protein>
    <submittedName>
        <fullName evidence="1">Uncharacterized protein</fullName>
    </submittedName>
</protein>
<evidence type="ECO:0000313" key="1">
    <source>
        <dbReference type="EMBL" id="CAG6620721.1"/>
    </source>
</evidence>
<accession>A0A8D8Q0A6</accession>
<reference evidence="1" key="1">
    <citation type="submission" date="2021-05" db="EMBL/GenBank/DDBJ databases">
        <authorList>
            <person name="Alioto T."/>
            <person name="Alioto T."/>
            <person name="Gomez Garrido J."/>
        </authorList>
    </citation>
    <scope>NUCLEOTIDE SEQUENCE</scope>
</reference>
<dbReference type="EMBL" id="HBUF01048325">
    <property type="protein sequence ID" value="CAG6620721.1"/>
    <property type="molecule type" value="Transcribed_RNA"/>
</dbReference>
<dbReference type="AlphaFoldDB" id="A0A8D8Q0A6"/>
<sequence>MQSKPLLSGTVLHCDPCTGRGITSKAHRRPPSNMRTVCIIRQALPISIIKLLNSSAEKADNKMIFGRILYLIYRYLVSLKIWYDTRFKGIINYESKCQMIIFDKVGGR</sequence>
<proteinExistence type="predicted"/>
<name>A0A8D8Q0A6_9HEMI</name>